<dbReference type="InterPro" id="IPR015942">
    <property type="entry name" value="Asp/Glu/hydantoin_racemase"/>
</dbReference>
<dbReference type="InterPro" id="IPR052186">
    <property type="entry name" value="Hydantoin_racemase-like"/>
</dbReference>
<accession>A0A3D8RC99</accession>
<evidence type="ECO:0000313" key="3">
    <source>
        <dbReference type="Proteomes" id="UP000256645"/>
    </source>
</evidence>
<gene>
    <name evidence="2" type="ORF">BP6252_08173</name>
</gene>
<dbReference type="Proteomes" id="UP000256645">
    <property type="component" value="Unassembled WGS sequence"/>
</dbReference>
<dbReference type="Pfam" id="PF01177">
    <property type="entry name" value="Asp_Glu_race"/>
    <property type="match status" value="1"/>
</dbReference>
<comment type="caution">
    <text evidence="2">The sequence shown here is derived from an EMBL/GenBank/DDBJ whole genome shotgun (WGS) entry which is preliminary data.</text>
</comment>
<comment type="similarity">
    <text evidence="1">Belongs to the HyuE racemase family.</text>
</comment>
<name>A0A3D8RC99_9HELO</name>
<dbReference type="Gene3D" id="3.40.50.12500">
    <property type="match status" value="1"/>
</dbReference>
<organism evidence="2 3">
    <name type="scientific">Coleophoma cylindrospora</name>
    <dbReference type="NCBI Taxonomy" id="1849047"/>
    <lineage>
        <taxon>Eukaryota</taxon>
        <taxon>Fungi</taxon>
        <taxon>Dikarya</taxon>
        <taxon>Ascomycota</taxon>
        <taxon>Pezizomycotina</taxon>
        <taxon>Leotiomycetes</taxon>
        <taxon>Helotiales</taxon>
        <taxon>Dermateaceae</taxon>
        <taxon>Coleophoma</taxon>
    </lineage>
</organism>
<dbReference type="STRING" id="1849047.A0A3D8RC99"/>
<evidence type="ECO:0000256" key="1">
    <source>
        <dbReference type="ARBA" id="ARBA00038414"/>
    </source>
</evidence>
<sequence length="261" mass="28035">MAPAKKLLLINPNSNKHMTEGLELLLNDLNQQGTSPTIEVITYTAASGPNSINNEDDAHQTAMVCIADLNPKLSQYDAFLVACYSVHPLVTMIRSRVPPHVHVTGIFEASVTTALSLLPKPRAGAGSNENVFEKFGIVSTGTYWAKALSEGVRDLLGFSDLESCQRFKGVETTGLNADELHTASADIVREKMMDATKRLVKDRDVRVICLGCAGMAGMDDIVQEALVEELGAEGAKKVYIIDGVKVGIGLLESLVRALPGK</sequence>
<reference evidence="2 3" key="1">
    <citation type="journal article" date="2018" name="IMA Fungus">
        <title>IMA Genome-F 9: Draft genome sequence of Annulohypoxylon stygium, Aspergillus mulundensis, Berkeleyomyces basicola (syn. Thielaviopsis basicola), Ceratocystis smalleyi, two Cercospora beticola strains, Coleophoma cylindrospora, Fusarium fracticaudum, Phialophora cf. hyalina, and Morchella septimelata.</title>
        <authorList>
            <person name="Wingfield B.D."/>
            <person name="Bills G.F."/>
            <person name="Dong Y."/>
            <person name="Huang W."/>
            <person name="Nel W.J."/>
            <person name="Swalarsk-Parry B.S."/>
            <person name="Vaghefi N."/>
            <person name="Wilken P.M."/>
            <person name="An Z."/>
            <person name="de Beer Z.W."/>
            <person name="De Vos L."/>
            <person name="Chen L."/>
            <person name="Duong T.A."/>
            <person name="Gao Y."/>
            <person name="Hammerbacher A."/>
            <person name="Kikkert J.R."/>
            <person name="Li Y."/>
            <person name="Li H."/>
            <person name="Li K."/>
            <person name="Li Q."/>
            <person name="Liu X."/>
            <person name="Ma X."/>
            <person name="Naidoo K."/>
            <person name="Pethybridge S.J."/>
            <person name="Sun J."/>
            <person name="Steenkamp E.T."/>
            <person name="van der Nest M.A."/>
            <person name="van Wyk S."/>
            <person name="Wingfield M.J."/>
            <person name="Xiong C."/>
            <person name="Yue Q."/>
            <person name="Zhang X."/>
        </authorList>
    </citation>
    <scope>NUCLEOTIDE SEQUENCE [LARGE SCALE GENOMIC DNA]</scope>
    <source>
        <strain evidence="2 3">BP6252</strain>
    </source>
</reference>
<dbReference type="EMBL" id="PDLM01000008">
    <property type="protein sequence ID" value="RDW71610.1"/>
    <property type="molecule type" value="Genomic_DNA"/>
</dbReference>
<proteinExistence type="inferred from homology"/>
<protein>
    <recommendedName>
        <fullName evidence="4">DCG1 protein</fullName>
    </recommendedName>
</protein>
<dbReference type="AlphaFoldDB" id="A0A3D8RC99"/>
<dbReference type="GO" id="GO:0047661">
    <property type="term" value="F:amino-acid racemase activity"/>
    <property type="evidence" value="ECO:0007669"/>
    <property type="project" value="InterPro"/>
</dbReference>
<evidence type="ECO:0000313" key="2">
    <source>
        <dbReference type="EMBL" id="RDW71610.1"/>
    </source>
</evidence>
<dbReference type="PANTHER" id="PTHR28047:SF5">
    <property type="entry name" value="PROTEIN DCG1"/>
    <property type="match status" value="1"/>
</dbReference>
<dbReference type="OrthoDB" id="412018at2759"/>
<keyword evidence="3" id="KW-1185">Reference proteome</keyword>
<evidence type="ECO:0008006" key="4">
    <source>
        <dbReference type="Google" id="ProtNLM"/>
    </source>
</evidence>
<dbReference type="PANTHER" id="PTHR28047">
    <property type="entry name" value="PROTEIN DCG1"/>
    <property type="match status" value="1"/>
</dbReference>
<dbReference type="InterPro" id="IPR053714">
    <property type="entry name" value="Iso_Racemase_Enz_sf"/>
</dbReference>